<feature type="disulfide bond" evidence="13">
    <location>
        <begin position="167"/>
        <end position="182"/>
    </location>
</feature>
<keyword evidence="4 15" id="KW-0812">Transmembrane</keyword>
<keyword evidence="11" id="KW-0325">Glycoprotein</keyword>
<dbReference type="InterPro" id="IPR000859">
    <property type="entry name" value="CUB_dom"/>
</dbReference>
<feature type="compositionally biased region" description="Low complexity" evidence="14">
    <location>
        <begin position="670"/>
        <end position="679"/>
    </location>
</feature>
<dbReference type="GO" id="GO:0006897">
    <property type="term" value="P:endocytosis"/>
    <property type="evidence" value="ECO:0007669"/>
    <property type="project" value="UniProtKB-KW"/>
</dbReference>
<evidence type="ECO:0000256" key="8">
    <source>
        <dbReference type="ARBA" id="ARBA00023136"/>
    </source>
</evidence>
<reference evidence="18 19" key="1">
    <citation type="submission" date="2020-10" db="EMBL/GenBank/DDBJ databases">
        <title>Pygocentrus nattereri (red-bellied piranha) genome, fPygNat1, primary haplotype.</title>
        <authorList>
            <person name="Myers G."/>
            <person name="Meyer A."/>
            <person name="Karagic N."/>
            <person name="Pippel M."/>
            <person name="Winkler S."/>
            <person name="Tracey A."/>
            <person name="Wood J."/>
            <person name="Formenti G."/>
            <person name="Howe K."/>
            <person name="Fedrigo O."/>
            <person name="Jarvis E.D."/>
        </authorList>
    </citation>
    <scope>NUCLEOTIDE SEQUENCE [LARGE SCALE GENOMIC DNA]</scope>
</reference>
<dbReference type="PANTHER" id="PTHR24270:SF22">
    <property type="entry name" value="LOW-DENSITY LIPOPROTEIN RECEPTOR-RELATED PROTEIN 3"/>
    <property type="match status" value="1"/>
</dbReference>
<dbReference type="PROSITE" id="PS01180">
    <property type="entry name" value="CUB"/>
    <property type="match status" value="2"/>
</dbReference>
<evidence type="ECO:0000256" key="5">
    <source>
        <dbReference type="ARBA" id="ARBA00022729"/>
    </source>
</evidence>
<keyword evidence="19" id="KW-1185">Reference proteome</keyword>
<dbReference type="GO" id="GO:0005905">
    <property type="term" value="C:clathrin-coated pit"/>
    <property type="evidence" value="ECO:0007669"/>
    <property type="project" value="UniProtKB-KW"/>
</dbReference>
<dbReference type="GeneID" id="108432408"/>
<feature type="compositionally biased region" description="Polar residues" evidence="14">
    <location>
        <begin position="819"/>
        <end position="831"/>
    </location>
</feature>
<dbReference type="Proteomes" id="UP001501920">
    <property type="component" value="Chromosome 25"/>
</dbReference>
<dbReference type="CDD" id="cd00112">
    <property type="entry name" value="LDLa"/>
    <property type="match status" value="5"/>
</dbReference>
<dbReference type="SMART" id="SM00192">
    <property type="entry name" value="LDLa"/>
    <property type="match status" value="5"/>
</dbReference>
<feature type="domain" description="CUB" evidence="17">
    <location>
        <begin position="236"/>
        <end position="348"/>
    </location>
</feature>
<dbReference type="FunFam" id="4.10.400.10:FF:000050">
    <property type="entry name" value="low-density lipoprotein receptor-related protein 10"/>
    <property type="match status" value="1"/>
</dbReference>
<feature type="compositionally biased region" description="Basic and acidic residues" evidence="14">
    <location>
        <begin position="808"/>
        <end position="818"/>
    </location>
</feature>
<keyword evidence="5 16" id="KW-0732">Signal</keyword>
<reference evidence="18" key="3">
    <citation type="submission" date="2025-09" db="UniProtKB">
        <authorList>
            <consortium name="Ensembl"/>
        </authorList>
    </citation>
    <scope>IDENTIFICATION</scope>
</reference>
<dbReference type="FunFam" id="4.10.400.10:FF:000034">
    <property type="entry name" value="Low-density lipoprotein receptor-related protein 2"/>
    <property type="match status" value="1"/>
</dbReference>
<keyword evidence="10" id="KW-0168">Coated pit</keyword>
<dbReference type="RefSeq" id="XP_017561692.1">
    <property type="nucleotide sequence ID" value="XM_017706203.2"/>
</dbReference>
<feature type="domain" description="CUB" evidence="17">
    <location>
        <begin position="28"/>
        <end position="141"/>
    </location>
</feature>
<feature type="chain" id="PRO_5043971847" description="CUB domain-containing protein" evidence="16">
    <location>
        <begin position="27"/>
        <end position="844"/>
    </location>
</feature>
<dbReference type="Ensembl" id="ENSPNAT00000001931.2">
    <property type="protein sequence ID" value="ENSPNAP00000027688.2"/>
    <property type="gene ID" value="ENSPNAG00000013235.2"/>
</dbReference>
<feature type="region of interest" description="Disordered" evidence="14">
    <location>
        <begin position="592"/>
        <end position="643"/>
    </location>
</feature>
<dbReference type="SUPFAM" id="SSF49854">
    <property type="entry name" value="Spermadhesin, CUB domain"/>
    <property type="match status" value="2"/>
</dbReference>
<feature type="disulfide bond" evidence="13">
    <location>
        <begin position="435"/>
        <end position="453"/>
    </location>
</feature>
<evidence type="ECO:0000256" key="6">
    <source>
        <dbReference type="ARBA" id="ARBA00022737"/>
    </source>
</evidence>
<feature type="transmembrane region" description="Helical" evidence="15">
    <location>
        <begin position="470"/>
        <end position="496"/>
    </location>
</feature>
<evidence type="ECO:0000256" key="14">
    <source>
        <dbReference type="SAM" id="MobiDB-lite"/>
    </source>
</evidence>
<dbReference type="Pfam" id="PF00431">
    <property type="entry name" value="CUB"/>
    <property type="match status" value="2"/>
</dbReference>
<dbReference type="PROSITE" id="PS01209">
    <property type="entry name" value="LDLRA_1"/>
    <property type="match status" value="3"/>
</dbReference>
<dbReference type="InterPro" id="IPR002172">
    <property type="entry name" value="LDrepeatLR_classA_rpt"/>
</dbReference>
<keyword evidence="9 13" id="KW-1015">Disulfide bond</keyword>
<keyword evidence="8 15" id="KW-0472">Membrane</keyword>
<keyword evidence="7 15" id="KW-1133">Transmembrane helix</keyword>
<feature type="compositionally biased region" description="Basic and acidic residues" evidence="14">
    <location>
        <begin position="622"/>
        <end position="633"/>
    </location>
</feature>
<dbReference type="InterPro" id="IPR023415">
    <property type="entry name" value="LDLR_class-A_CS"/>
</dbReference>
<evidence type="ECO:0000256" key="13">
    <source>
        <dbReference type="PROSITE-ProRule" id="PRU00124"/>
    </source>
</evidence>
<dbReference type="PRINTS" id="PR00261">
    <property type="entry name" value="LDLRECEPTOR"/>
</dbReference>
<organism evidence="18 19">
    <name type="scientific">Pygocentrus nattereri</name>
    <name type="common">Red-bellied piranha</name>
    <dbReference type="NCBI Taxonomy" id="42514"/>
    <lineage>
        <taxon>Eukaryota</taxon>
        <taxon>Metazoa</taxon>
        <taxon>Chordata</taxon>
        <taxon>Craniata</taxon>
        <taxon>Vertebrata</taxon>
        <taxon>Euteleostomi</taxon>
        <taxon>Actinopterygii</taxon>
        <taxon>Neopterygii</taxon>
        <taxon>Teleostei</taxon>
        <taxon>Ostariophysi</taxon>
        <taxon>Characiformes</taxon>
        <taxon>Characoidei</taxon>
        <taxon>Pygocentrus</taxon>
    </lineage>
</organism>
<comment type="caution">
    <text evidence="13">Lacks conserved residue(s) required for the propagation of feature annotation.</text>
</comment>
<dbReference type="SMART" id="SM00042">
    <property type="entry name" value="CUB"/>
    <property type="match status" value="2"/>
</dbReference>
<dbReference type="SUPFAM" id="SSF57424">
    <property type="entry name" value="LDL receptor-like module"/>
    <property type="match status" value="5"/>
</dbReference>
<proteinExistence type="inferred from homology"/>
<feature type="signal peptide" evidence="16">
    <location>
        <begin position="1"/>
        <end position="26"/>
    </location>
</feature>
<dbReference type="PROSITE" id="PS50068">
    <property type="entry name" value="LDLRA_2"/>
    <property type="match status" value="5"/>
</dbReference>
<feature type="compositionally biased region" description="Polar residues" evidence="14">
    <location>
        <begin position="792"/>
        <end position="806"/>
    </location>
</feature>
<comment type="similarity">
    <text evidence="2">Belongs to the LDLR family.</text>
</comment>
<evidence type="ECO:0000256" key="3">
    <source>
        <dbReference type="ARBA" id="ARBA00022583"/>
    </source>
</evidence>
<dbReference type="InterPro" id="IPR035914">
    <property type="entry name" value="Sperma_CUB_dom_sf"/>
</dbReference>
<keyword evidence="6" id="KW-0677">Repeat</keyword>
<comment type="subcellular location">
    <subcellularLocation>
        <location evidence="12">Membrane</location>
        <location evidence="12">Coated pit</location>
    </subcellularLocation>
    <subcellularLocation>
        <location evidence="1">Membrane</location>
        <topology evidence="1">Single-pass membrane protein</topology>
    </subcellularLocation>
</comment>
<feature type="compositionally biased region" description="Polar residues" evidence="14">
    <location>
        <begin position="724"/>
        <end position="738"/>
    </location>
</feature>
<evidence type="ECO:0000256" key="2">
    <source>
        <dbReference type="ARBA" id="ARBA00009939"/>
    </source>
</evidence>
<evidence type="ECO:0000256" key="1">
    <source>
        <dbReference type="ARBA" id="ARBA00004167"/>
    </source>
</evidence>
<protein>
    <recommendedName>
        <fullName evidence="17">CUB domain-containing protein</fullName>
    </recommendedName>
</protein>
<dbReference type="InterPro" id="IPR036055">
    <property type="entry name" value="LDL_receptor-like_sf"/>
</dbReference>
<feature type="compositionally biased region" description="Acidic residues" evidence="14">
    <location>
        <begin position="832"/>
        <end position="844"/>
    </location>
</feature>
<evidence type="ECO:0000256" key="10">
    <source>
        <dbReference type="ARBA" id="ARBA00023176"/>
    </source>
</evidence>
<sequence>MMAKVVAARLFFINCVCLRWAWVCLAACSGKVELHTERRGVIYSPSWPLNYPAGVNCSWNIQGNRGEVITISFHSFDVEDSGGCRGDWLLLGPTWKEEYRVCGSMLPPPFISSRGRVWLHFHSQANSSGLAQGFRLSYIRSRLGESSCESDEYLCGNGKCVPRSWRCNGLDECGDNTDERNCAPLPTLVHSSLCPPGTLQCSHAQSTRCLPSALRCNGVLDCPDGSDEAHCPDTSCGKRLANFYGTFASPDFFRPNRSGGTDLYCTWLLDTQDTKPVLLRLDLQLGVGDSLRVYDGLGERAERLLQSLSHHNNHRPAVLESSQGQMSVLYHVKPHSQGHGFNASYQVKGYCFPGELPCGPDEGCYSQQQRCDGYWHCPGGRDEESCPPCPPGQYPCEGGGGACYPATERCDNQKKCPGGSDEKNCFSCQPGNFHCATNLCIFETWRCDGQEDCLDGSDERDCPAAVPRKVITAALIGSLVCGLLLVIALGCAFKLYSLRTREYRAFETQMTRLEAEFVQREAPPSYGQLIAQGLIPPVEDFPAYHPTQASVLQNLRTAMRRQIRRHSSRRGTSRRRLGRLWSRLFHRGSRLRGQIPLLTPPGHTHTRSHIQPAISLQGFRGAEARRGESERPATGHTPSPCSSAALGLALQAHAQALHLPQNESPPSPLSPASLRSTSDTLDDEDEEDSDHRSPELVGDRMRSNLGDGAPSAGHRDMDKPSGAPNDSSNGTYRSRVSRKTVQSLASELGGVTVKCYSSLAISPLSSPESLTSSSSQNEDEVGSPTYKETEICTDTDSNTHSDTQAPSHLDDHSKDWSVRNKTNTPSPCELTSSDEEEDDVPFVH</sequence>
<evidence type="ECO:0000256" key="15">
    <source>
        <dbReference type="SAM" id="Phobius"/>
    </source>
</evidence>
<gene>
    <name evidence="18" type="primary">LRP3</name>
</gene>
<dbReference type="Gene3D" id="4.10.400.10">
    <property type="entry name" value="Low-density Lipoprotein Receptor"/>
    <property type="match status" value="5"/>
</dbReference>
<evidence type="ECO:0000313" key="19">
    <source>
        <dbReference type="Proteomes" id="UP001501920"/>
    </source>
</evidence>
<dbReference type="AlphaFoldDB" id="A0A3B4DW35"/>
<evidence type="ECO:0000256" key="12">
    <source>
        <dbReference type="ARBA" id="ARBA00037878"/>
    </source>
</evidence>
<evidence type="ECO:0000313" key="18">
    <source>
        <dbReference type="Ensembl" id="ENSPNAP00000027688.2"/>
    </source>
</evidence>
<feature type="compositionally biased region" description="Basic and acidic residues" evidence="14">
    <location>
        <begin position="689"/>
        <end position="702"/>
    </location>
</feature>
<evidence type="ECO:0000256" key="11">
    <source>
        <dbReference type="ARBA" id="ARBA00023180"/>
    </source>
</evidence>
<feature type="disulfide bond" evidence="13">
    <location>
        <begin position="428"/>
        <end position="440"/>
    </location>
</feature>
<dbReference type="PANTHER" id="PTHR24270">
    <property type="entry name" value="LOW-DENSITY LIPOPROTEIN RECEPTOR-RELATED"/>
    <property type="match status" value="1"/>
</dbReference>
<dbReference type="Gene3D" id="2.60.120.290">
    <property type="entry name" value="Spermadhesin, CUB domain"/>
    <property type="match status" value="2"/>
</dbReference>
<evidence type="ECO:0000256" key="7">
    <source>
        <dbReference type="ARBA" id="ARBA00022989"/>
    </source>
</evidence>
<evidence type="ECO:0000256" key="9">
    <source>
        <dbReference type="ARBA" id="ARBA00023157"/>
    </source>
</evidence>
<name>A0A3B4DW35_PYGNA</name>
<accession>A0A3B4DW35</accession>
<feature type="disulfide bond" evidence="13">
    <location>
        <begin position="371"/>
        <end position="386"/>
    </location>
</feature>
<feature type="disulfide bond" evidence="13">
    <location>
        <begin position="447"/>
        <end position="462"/>
    </location>
</feature>
<dbReference type="GeneTree" id="ENSGT00940000160021"/>
<feature type="disulfide bond" evidence="13">
    <location>
        <begin position="148"/>
        <end position="160"/>
    </location>
</feature>
<reference evidence="18" key="2">
    <citation type="submission" date="2025-08" db="UniProtKB">
        <authorList>
            <consortium name="Ensembl"/>
        </authorList>
    </citation>
    <scope>IDENTIFICATION</scope>
</reference>
<feature type="disulfide bond" evidence="13">
    <location>
        <begin position="410"/>
        <end position="425"/>
    </location>
</feature>
<feature type="compositionally biased region" description="Low complexity" evidence="14">
    <location>
        <begin position="763"/>
        <end position="775"/>
    </location>
</feature>
<feature type="region of interest" description="Disordered" evidence="14">
    <location>
        <begin position="660"/>
        <end position="738"/>
    </location>
</feature>
<feature type="region of interest" description="Disordered" evidence="14">
    <location>
        <begin position="763"/>
        <end position="844"/>
    </location>
</feature>
<dbReference type="InterPro" id="IPR050685">
    <property type="entry name" value="LDLR"/>
</dbReference>
<feature type="disulfide bond" evidence="13">
    <location>
        <begin position="155"/>
        <end position="173"/>
    </location>
</feature>
<evidence type="ECO:0000259" key="17">
    <source>
        <dbReference type="PROSITE" id="PS01180"/>
    </source>
</evidence>
<feature type="disulfide bond" evidence="13">
    <location>
        <begin position="216"/>
        <end position="231"/>
    </location>
</feature>
<keyword evidence="3" id="KW-0254">Endocytosis</keyword>
<evidence type="ECO:0000256" key="16">
    <source>
        <dbReference type="SAM" id="SignalP"/>
    </source>
</evidence>
<dbReference type="CTD" id="4037"/>
<dbReference type="GO" id="GO:0005886">
    <property type="term" value="C:plasma membrane"/>
    <property type="evidence" value="ECO:0007669"/>
    <property type="project" value="TreeGrafter"/>
</dbReference>
<evidence type="ECO:0000256" key="4">
    <source>
        <dbReference type="ARBA" id="ARBA00022692"/>
    </source>
</evidence>
<dbReference type="Pfam" id="PF00057">
    <property type="entry name" value="Ldl_recept_a"/>
    <property type="match status" value="3"/>
</dbReference>
<dbReference type="CDD" id="cd00041">
    <property type="entry name" value="CUB"/>
    <property type="match status" value="2"/>
</dbReference>